<protein>
    <submittedName>
        <fullName evidence="2">DUF4806 domain-containing protein</fullName>
    </submittedName>
</protein>
<dbReference type="WBParaSite" id="SVE_0748700.1">
    <property type="protein sequence ID" value="SVE_0748700.1"/>
    <property type="gene ID" value="SVE_0748700"/>
</dbReference>
<keyword evidence="1" id="KW-1185">Reference proteome</keyword>
<sequence>MHSIRPIYPIISYRRSKSNSSGVSSELSSCFFTDDDTNFNQFNQEKLDPDSTTYSEFEDRINCKENSSDGDSLSGIQITKKFYDIEQLPIINKRSKKITQNPNRNSIYKNYKIDNYNESNIYENIISIKKPSLPPRGTRNLLKDSSNMNNRVYSTKIYCNIDNEEVICNNVNKNFLNKNINNNSQSTPDECYGSDSNSDFNDDETQFMNITNRIIENMEKDETPAPYLSDLRDKEPFIYSMMVMRILNNAREAHSKKVGKCQQQIENLLDIPHLFDLHCFNDDKTWNANTKIFGGQIVDHLGVIKRVSKKDYDEKTRKLYKILRDVKEKSFVRSAVEKITAQLRKLF</sequence>
<dbReference type="Proteomes" id="UP000035680">
    <property type="component" value="Unassembled WGS sequence"/>
</dbReference>
<organism evidence="1 2">
    <name type="scientific">Strongyloides venezuelensis</name>
    <name type="common">Threadworm</name>
    <dbReference type="NCBI Taxonomy" id="75913"/>
    <lineage>
        <taxon>Eukaryota</taxon>
        <taxon>Metazoa</taxon>
        <taxon>Ecdysozoa</taxon>
        <taxon>Nematoda</taxon>
        <taxon>Chromadorea</taxon>
        <taxon>Rhabditida</taxon>
        <taxon>Tylenchina</taxon>
        <taxon>Panagrolaimomorpha</taxon>
        <taxon>Strongyloidoidea</taxon>
        <taxon>Strongyloididae</taxon>
        <taxon>Strongyloides</taxon>
    </lineage>
</organism>
<evidence type="ECO:0000313" key="1">
    <source>
        <dbReference type="Proteomes" id="UP000035680"/>
    </source>
</evidence>
<reference evidence="1" key="1">
    <citation type="submission" date="2014-07" db="EMBL/GenBank/DDBJ databases">
        <authorList>
            <person name="Martin A.A"/>
            <person name="De Silva N."/>
        </authorList>
    </citation>
    <scope>NUCLEOTIDE SEQUENCE</scope>
</reference>
<name>A0A0K0FF48_STRVS</name>
<dbReference type="AlphaFoldDB" id="A0A0K0FF48"/>
<proteinExistence type="predicted"/>
<reference evidence="2" key="2">
    <citation type="submission" date="2015-08" db="UniProtKB">
        <authorList>
            <consortium name="WormBaseParasite"/>
        </authorList>
    </citation>
    <scope>IDENTIFICATION</scope>
</reference>
<evidence type="ECO:0000313" key="2">
    <source>
        <dbReference type="WBParaSite" id="SVE_0748700.1"/>
    </source>
</evidence>
<accession>A0A0K0FF48</accession>